<reference evidence="2 3" key="1">
    <citation type="journal article" date="2017" name="Gigascience">
        <title>Genome sequence of the small brown planthopper, Laodelphax striatellus.</title>
        <authorList>
            <person name="Zhu J."/>
            <person name="Jiang F."/>
            <person name="Wang X."/>
            <person name="Yang P."/>
            <person name="Bao Y."/>
            <person name="Zhao W."/>
            <person name="Wang W."/>
            <person name="Lu H."/>
            <person name="Wang Q."/>
            <person name="Cui N."/>
            <person name="Li J."/>
            <person name="Chen X."/>
            <person name="Luo L."/>
            <person name="Yu J."/>
            <person name="Kang L."/>
            <person name="Cui F."/>
        </authorList>
    </citation>
    <scope>NUCLEOTIDE SEQUENCE [LARGE SCALE GENOMIC DNA]</scope>
    <source>
        <strain evidence="2">Lst14</strain>
    </source>
</reference>
<dbReference type="InterPro" id="IPR011993">
    <property type="entry name" value="PH-like_dom_sf"/>
</dbReference>
<feature type="compositionally biased region" description="Polar residues" evidence="1">
    <location>
        <begin position="1"/>
        <end position="10"/>
    </location>
</feature>
<evidence type="ECO:0000313" key="2">
    <source>
        <dbReference type="EMBL" id="RZF40657.1"/>
    </source>
</evidence>
<sequence>MGDSRYNSPARSVGEPCSLTSADSETDEILELYTENPSNPDCTIVDGYLKFRDCKRWKQRWGVVTKLSPAAAPPTTTTTCLQITAPKLNQTQRAL</sequence>
<keyword evidence="3" id="KW-1185">Reference proteome</keyword>
<dbReference type="EMBL" id="QKKF02018021">
    <property type="protein sequence ID" value="RZF40657.1"/>
    <property type="molecule type" value="Genomic_DNA"/>
</dbReference>
<dbReference type="OrthoDB" id="8121857at2759"/>
<proteinExistence type="predicted"/>
<name>A0A482X4E2_LAOST</name>
<evidence type="ECO:0000256" key="1">
    <source>
        <dbReference type="SAM" id="MobiDB-lite"/>
    </source>
</evidence>
<dbReference type="Gene3D" id="2.30.29.30">
    <property type="entry name" value="Pleckstrin-homology domain (PH domain)/Phosphotyrosine-binding domain (PTB)"/>
    <property type="match status" value="1"/>
</dbReference>
<evidence type="ECO:0000313" key="3">
    <source>
        <dbReference type="Proteomes" id="UP000291343"/>
    </source>
</evidence>
<feature type="region of interest" description="Disordered" evidence="1">
    <location>
        <begin position="1"/>
        <end position="23"/>
    </location>
</feature>
<protein>
    <submittedName>
        <fullName evidence="2">Uncharacterized protein</fullName>
    </submittedName>
</protein>
<dbReference type="InParanoid" id="A0A482X4E2"/>
<dbReference type="AlphaFoldDB" id="A0A482X4E2"/>
<organism evidence="2 3">
    <name type="scientific">Laodelphax striatellus</name>
    <name type="common">Small brown planthopper</name>
    <name type="synonym">Delphax striatella</name>
    <dbReference type="NCBI Taxonomy" id="195883"/>
    <lineage>
        <taxon>Eukaryota</taxon>
        <taxon>Metazoa</taxon>
        <taxon>Ecdysozoa</taxon>
        <taxon>Arthropoda</taxon>
        <taxon>Hexapoda</taxon>
        <taxon>Insecta</taxon>
        <taxon>Pterygota</taxon>
        <taxon>Neoptera</taxon>
        <taxon>Paraneoptera</taxon>
        <taxon>Hemiptera</taxon>
        <taxon>Auchenorrhyncha</taxon>
        <taxon>Fulgoroidea</taxon>
        <taxon>Delphacidae</taxon>
        <taxon>Criomorphinae</taxon>
        <taxon>Laodelphax</taxon>
    </lineage>
</organism>
<gene>
    <name evidence="2" type="ORF">LSTR_LSTR009452</name>
</gene>
<comment type="caution">
    <text evidence="2">The sequence shown here is derived from an EMBL/GenBank/DDBJ whole genome shotgun (WGS) entry which is preliminary data.</text>
</comment>
<dbReference type="Proteomes" id="UP000291343">
    <property type="component" value="Unassembled WGS sequence"/>
</dbReference>
<accession>A0A482X4E2</accession>